<dbReference type="Gene3D" id="3.90.79.10">
    <property type="entry name" value="Nucleoside Triphosphate Pyrophosphohydrolase"/>
    <property type="match status" value="1"/>
</dbReference>
<dbReference type="PRINTS" id="PR00502">
    <property type="entry name" value="NUDIXFAMILY"/>
</dbReference>
<protein>
    <submittedName>
        <fullName evidence="4">8-oxo-dGTP pyrophosphatase MutT (NUDIX family)</fullName>
    </submittedName>
</protein>
<comment type="caution">
    <text evidence="4">The sequence shown here is derived from an EMBL/GenBank/DDBJ whole genome shotgun (WGS) entry which is preliminary data.</text>
</comment>
<name>A0ABS2RGA7_9ACTN</name>
<evidence type="ECO:0000313" key="5">
    <source>
        <dbReference type="Proteomes" id="UP000704762"/>
    </source>
</evidence>
<feature type="domain" description="Nudix hydrolase" evidence="3">
    <location>
        <begin position="84"/>
        <end position="225"/>
    </location>
</feature>
<dbReference type="SUPFAM" id="SSF55811">
    <property type="entry name" value="Nudix"/>
    <property type="match status" value="1"/>
</dbReference>
<gene>
    <name evidence="4" type="ORF">JOE57_000957</name>
</gene>
<dbReference type="PROSITE" id="PS51462">
    <property type="entry name" value="NUDIX"/>
    <property type="match status" value="1"/>
</dbReference>
<evidence type="ECO:0000259" key="3">
    <source>
        <dbReference type="PROSITE" id="PS51462"/>
    </source>
</evidence>
<evidence type="ECO:0000256" key="1">
    <source>
        <dbReference type="ARBA" id="ARBA00001946"/>
    </source>
</evidence>
<dbReference type="EMBL" id="JAFBCF010000001">
    <property type="protein sequence ID" value="MBM7798036.1"/>
    <property type="molecule type" value="Genomic_DNA"/>
</dbReference>
<reference evidence="4 5" key="1">
    <citation type="submission" date="2021-01" db="EMBL/GenBank/DDBJ databases">
        <title>Sequencing the genomes of 1000 actinobacteria strains.</title>
        <authorList>
            <person name="Klenk H.-P."/>
        </authorList>
    </citation>
    <scope>NUCLEOTIDE SEQUENCE [LARGE SCALE GENOMIC DNA]</scope>
    <source>
        <strain evidence="4 5">DSM 18662</strain>
    </source>
</reference>
<keyword evidence="5" id="KW-1185">Reference proteome</keyword>
<evidence type="ECO:0000256" key="2">
    <source>
        <dbReference type="ARBA" id="ARBA00022801"/>
    </source>
</evidence>
<dbReference type="Pfam" id="PF00293">
    <property type="entry name" value="NUDIX"/>
    <property type="match status" value="1"/>
</dbReference>
<dbReference type="PANTHER" id="PTHR43046">
    <property type="entry name" value="GDP-MANNOSE MANNOSYL HYDROLASE"/>
    <property type="match status" value="1"/>
</dbReference>
<dbReference type="PANTHER" id="PTHR43046:SF14">
    <property type="entry name" value="MUTT_NUDIX FAMILY PROTEIN"/>
    <property type="match status" value="1"/>
</dbReference>
<dbReference type="InterPro" id="IPR015797">
    <property type="entry name" value="NUDIX_hydrolase-like_dom_sf"/>
</dbReference>
<dbReference type="InterPro" id="IPR020476">
    <property type="entry name" value="Nudix_hydrolase"/>
</dbReference>
<organism evidence="4 5">
    <name type="scientific">Microlunatus panaciterrae</name>
    <dbReference type="NCBI Taxonomy" id="400768"/>
    <lineage>
        <taxon>Bacteria</taxon>
        <taxon>Bacillati</taxon>
        <taxon>Actinomycetota</taxon>
        <taxon>Actinomycetes</taxon>
        <taxon>Propionibacteriales</taxon>
        <taxon>Propionibacteriaceae</taxon>
        <taxon>Microlunatus</taxon>
    </lineage>
</organism>
<dbReference type="RefSeq" id="WP_204916649.1">
    <property type="nucleotide sequence ID" value="NZ_BAAAQP010000011.1"/>
</dbReference>
<comment type="cofactor">
    <cofactor evidence="1">
        <name>Mg(2+)</name>
        <dbReference type="ChEBI" id="CHEBI:18420"/>
    </cofactor>
</comment>
<accession>A0ABS2RGA7</accession>
<keyword evidence="2" id="KW-0378">Hydrolase</keyword>
<evidence type="ECO:0000313" key="4">
    <source>
        <dbReference type="EMBL" id="MBM7798036.1"/>
    </source>
</evidence>
<dbReference type="InterPro" id="IPR000086">
    <property type="entry name" value="NUDIX_hydrolase_dom"/>
</dbReference>
<dbReference type="Proteomes" id="UP000704762">
    <property type="component" value="Unassembled WGS sequence"/>
</dbReference>
<sequence length="225" mass="24803">MRILGLTEPSGAPVLDYLLEHGADPYVASHHRGYAVLRPLEAALVEDEITLSLLVEPVQDHLPPQQAERGRDSGLLLRPGEVPRVRQRVAAYVLVRSERGLLATEFSDRTAVPGRWGLPGGGMDPGETPTESVLREVAEETGQQVSLGELRQIQTSHWVGRAPDGTVEDFHAVRLIYRASCDLPTEPVVADVGGTTESARWLPLAQWRSVNWTVGWRRLLEAELD</sequence>
<proteinExistence type="predicted"/>
<dbReference type="CDD" id="cd02883">
    <property type="entry name" value="NUDIX_Hydrolase"/>
    <property type="match status" value="1"/>
</dbReference>